<dbReference type="PANTHER" id="PTHR43712:SF2">
    <property type="entry name" value="O-METHYLTRANSFERASE CICE"/>
    <property type="match status" value="1"/>
</dbReference>
<evidence type="ECO:0000256" key="2">
    <source>
        <dbReference type="ARBA" id="ARBA00022679"/>
    </source>
</evidence>
<dbReference type="InterPro" id="IPR001077">
    <property type="entry name" value="COMT_C"/>
</dbReference>
<dbReference type="InterPro" id="IPR016461">
    <property type="entry name" value="COMT-like"/>
</dbReference>
<sequence>MRSLRSIALYNMSFTALRALHASIGSAIDDLERIYKDRSQSEPLDFPRLEDPYYATASHTPAEDLAHSLNDDPAVSLASKKIVAACGHLAASVNKPWYGLMEAIQAGQLSAALRFLEAAHIVEILREAGPQGLHVKDIHRSVIELRPKTAPAPDPDTFTAARLGHVLRLLATSHWLKEVGPDVFANNRRSSYIDTGKTLEQLRAQPDKKYLDTDGVAAFVGLTGDEAFKFMAYMTEWFLPDTRTGSLVLDAKGGFGSSKPGTSDDTKDGAPVKYVCPFNLAFDTQLNFFPWLELPENRGRLERFGHAMTGTRQWETKEGILFGFPWSELPPDSVLVDVGGGIGSTSLTVAVAHPHVNVVVEDRPQVVELAPSSWGPKYASLFDTGRMTFRVRDLFESWKPLASGKAPDVFLIRLVLHDWMDPDSLNILRILRSAAGPNTKLLIGDMLLPFACDSEDAFVKEDSPLLPNLGVANIHGYLIDVMMMGMFGAKERTVAEMTELTRAAGWKITDIRRSPGSLWAYTTAVPI</sequence>
<evidence type="ECO:0000256" key="1">
    <source>
        <dbReference type="ARBA" id="ARBA00022603"/>
    </source>
</evidence>
<dbReference type="InterPro" id="IPR036388">
    <property type="entry name" value="WH-like_DNA-bd_sf"/>
</dbReference>
<keyword evidence="2" id="KW-0808">Transferase</keyword>
<evidence type="ECO:0000259" key="4">
    <source>
        <dbReference type="Pfam" id="PF00891"/>
    </source>
</evidence>
<dbReference type="Gene3D" id="3.40.50.150">
    <property type="entry name" value="Vaccinia Virus protein VP39"/>
    <property type="match status" value="1"/>
</dbReference>
<dbReference type="Gene3D" id="1.10.10.10">
    <property type="entry name" value="Winged helix-like DNA-binding domain superfamily/Winged helix DNA-binding domain"/>
    <property type="match status" value="1"/>
</dbReference>
<dbReference type="PANTHER" id="PTHR43712">
    <property type="entry name" value="PUTATIVE (AFU_ORTHOLOGUE AFUA_4G14580)-RELATED"/>
    <property type="match status" value="1"/>
</dbReference>
<feature type="domain" description="O-methyltransferase C-terminal" evidence="4">
    <location>
        <begin position="333"/>
        <end position="506"/>
    </location>
</feature>
<dbReference type="AlphaFoldDB" id="A0AAD7TRI9"/>
<keyword evidence="1" id="KW-0489">Methyltransferase</keyword>
<keyword evidence="3" id="KW-0949">S-adenosyl-L-methionine</keyword>
<comment type="caution">
    <text evidence="5">The sequence shown here is derived from an EMBL/GenBank/DDBJ whole genome shotgun (WGS) entry which is preliminary data.</text>
</comment>
<dbReference type="PROSITE" id="PS51683">
    <property type="entry name" value="SAM_OMT_II"/>
    <property type="match status" value="1"/>
</dbReference>
<dbReference type="Pfam" id="PF00891">
    <property type="entry name" value="Methyltransf_2"/>
    <property type="match status" value="1"/>
</dbReference>
<keyword evidence="6" id="KW-1185">Reference proteome</keyword>
<proteinExistence type="predicted"/>
<accession>A0AAD7TRI9</accession>
<dbReference type="GO" id="GO:0032259">
    <property type="term" value="P:methylation"/>
    <property type="evidence" value="ECO:0007669"/>
    <property type="project" value="UniProtKB-KW"/>
</dbReference>
<dbReference type="EMBL" id="JAPEVG010000167">
    <property type="protein sequence ID" value="KAJ8475167.1"/>
    <property type="molecule type" value="Genomic_DNA"/>
</dbReference>
<protein>
    <recommendedName>
        <fullName evidence="4">O-methyltransferase C-terminal domain-containing protein</fullName>
    </recommendedName>
</protein>
<dbReference type="InterPro" id="IPR029063">
    <property type="entry name" value="SAM-dependent_MTases_sf"/>
</dbReference>
<name>A0AAD7TRI9_9APHY</name>
<evidence type="ECO:0000313" key="5">
    <source>
        <dbReference type="EMBL" id="KAJ8475167.1"/>
    </source>
</evidence>
<dbReference type="Proteomes" id="UP001215151">
    <property type="component" value="Unassembled WGS sequence"/>
</dbReference>
<evidence type="ECO:0000256" key="3">
    <source>
        <dbReference type="ARBA" id="ARBA00022691"/>
    </source>
</evidence>
<organism evidence="5 6">
    <name type="scientific">Trametes cubensis</name>
    <dbReference type="NCBI Taxonomy" id="1111947"/>
    <lineage>
        <taxon>Eukaryota</taxon>
        <taxon>Fungi</taxon>
        <taxon>Dikarya</taxon>
        <taxon>Basidiomycota</taxon>
        <taxon>Agaricomycotina</taxon>
        <taxon>Agaricomycetes</taxon>
        <taxon>Polyporales</taxon>
        <taxon>Polyporaceae</taxon>
        <taxon>Trametes</taxon>
    </lineage>
</organism>
<gene>
    <name evidence="5" type="ORF">ONZ51_g6741</name>
</gene>
<reference evidence="5" key="1">
    <citation type="submission" date="2022-11" db="EMBL/GenBank/DDBJ databases">
        <title>Genome Sequence of Cubamyces cubensis.</title>
        <authorList>
            <person name="Buettner E."/>
        </authorList>
    </citation>
    <scope>NUCLEOTIDE SEQUENCE</scope>
    <source>
        <strain evidence="5">MPL-01</strain>
    </source>
</reference>
<dbReference type="SUPFAM" id="SSF53335">
    <property type="entry name" value="S-adenosyl-L-methionine-dependent methyltransferases"/>
    <property type="match status" value="1"/>
</dbReference>
<evidence type="ECO:0000313" key="6">
    <source>
        <dbReference type="Proteomes" id="UP001215151"/>
    </source>
</evidence>
<dbReference type="GO" id="GO:0008171">
    <property type="term" value="F:O-methyltransferase activity"/>
    <property type="evidence" value="ECO:0007669"/>
    <property type="project" value="InterPro"/>
</dbReference>